<comment type="catalytic activity">
    <reaction evidence="8">
        <text>ATP + H2O = ADP + phosphate + H(+)</text>
        <dbReference type="Rhea" id="RHEA:13065"/>
        <dbReference type="ChEBI" id="CHEBI:15377"/>
        <dbReference type="ChEBI" id="CHEBI:15378"/>
        <dbReference type="ChEBI" id="CHEBI:30616"/>
        <dbReference type="ChEBI" id="CHEBI:43474"/>
        <dbReference type="ChEBI" id="CHEBI:456216"/>
        <dbReference type="EC" id="5.6.2.4"/>
    </reaction>
</comment>
<proteinExistence type="predicted"/>
<comment type="catalytic activity">
    <reaction evidence="6">
        <text>Couples ATP hydrolysis with the unwinding of duplex DNA by translocating in the 3'-5' direction.</text>
        <dbReference type="EC" id="5.6.2.4"/>
    </reaction>
</comment>
<dbReference type="GO" id="GO:0043138">
    <property type="term" value="F:3'-5' DNA helicase activity"/>
    <property type="evidence" value="ECO:0007669"/>
    <property type="project" value="UniProtKB-EC"/>
</dbReference>
<dbReference type="PROSITE" id="PS51198">
    <property type="entry name" value="UVRD_HELICASE_ATP_BIND"/>
    <property type="match status" value="1"/>
</dbReference>
<evidence type="ECO:0000256" key="8">
    <source>
        <dbReference type="ARBA" id="ARBA00048988"/>
    </source>
</evidence>
<sequence>MTTPDKQLILDRGFADSYDKSIAGKVTATIEKLHKDTTTNGLHIEPIRNSADDRVRTARVDQFHRMVMFDLGGFLLLYGVYAHDDAYEVAAKTYVRVNPMNGAAEIRRMEPTSARGERHYTDAELKALVEARAAEMVALQQEQPAASSNPTPTTSPNPLGTFSREELAGQLGVDEPVAEVAVSAESDDELVAFLGRVGGWQGDALLDLATGTPLEEVRERYAAGEDTAAGGTEVGVPSGTDAVVRAVTTPRAASRFHLIEDDAALEKALASGDFEAWRLFLHPDQQEYVDKRTYGPFRLSGGAGTGKTVVLVHRAVRLARENPGARILVVSYTRNLVDMIAQQIRSLDPGVRMAGQLGQPGISVMTLDQVAHRVLSEANGSAALSEAMEEVVGWGVKRTPGYRNSGAYGVSPWDEAIEAVGSELPARLAVPAFFQSEYQEVVLPGHITDERAYLRAPRVGRGTRLGRNQRRAVWAAVQRYRAEGLASQAIDWDEAAAVAAAVLHRSGGIGVADHVLIDEGQDFTPTRWLLARACVPEGPDDLFIAEDSNQRIYGQRIVLGHFGIKVVGRSRRLRLNYRTTEQNLDLALKVLEGGAYNLDEVEDEQLDHSHERYISSRSGPAPVLLPARDLAHEYELAARLLKQWLSELSEDGLAASTLGILTRTKRERDALVRTLGEHGVPVAPVDTQDIPAGTPAVMTLHRAKGTEFSRVLLFEVSESAIPKFFPGSQYDEKAHQDSALRERSLLYVGATRARDVLAISWSKKASPFLPTVDEVHA</sequence>
<dbReference type="Proteomes" id="UP000030664">
    <property type="component" value="Unassembled WGS sequence"/>
</dbReference>
<feature type="region of interest" description="Disordered" evidence="10">
    <location>
        <begin position="139"/>
        <end position="162"/>
    </location>
</feature>
<keyword evidence="1 9" id="KW-0547">Nucleotide-binding</keyword>
<dbReference type="GO" id="GO:0005524">
    <property type="term" value="F:ATP binding"/>
    <property type="evidence" value="ECO:0007669"/>
    <property type="project" value="UniProtKB-UniRule"/>
</dbReference>
<evidence type="ECO:0000256" key="4">
    <source>
        <dbReference type="ARBA" id="ARBA00022840"/>
    </source>
</evidence>
<protein>
    <recommendedName>
        <fullName evidence="7">DNA 3'-5' helicase</fullName>
        <ecNumber evidence="7">5.6.2.4</ecNumber>
    </recommendedName>
</protein>
<evidence type="ECO:0000259" key="11">
    <source>
        <dbReference type="PROSITE" id="PS51198"/>
    </source>
</evidence>
<comment type="caution">
    <text evidence="12">The sequence shown here is derived from an EMBL/GenBank/DDBJ whole genome shotgun (WGS) entry which is preliminary data.</text>
</comment>
<evidence type="ECO:0000256" key="10">
    <source>
        <dbReference type="SAM" id="MobiDB-lite"/>
    </source>
</evidence>
<accession>A0A0B0DDX3</accession>
<gene>
    <name evidence="12" type="ORF">AS25_13190</name>
</gene>
<dbReference type="InterPro" id="IPR014017">
    <property type="entry name" value="DNA_helicase_UvrD-like_C"/>
</dbReference>
<dbReference type="STRING" id="223184.AS25_13190"/>
<evidence type="ECO:0000256" key="7">
    <source>
        <dbReference type="ARBA" id="ARBA00034808"/>
    </source>
</evidence>
<keyword evidence="5" id="KW-0413">Isomerase</keyword>
<dbReference type="InterPro" id="IPR000212">
    <property type="entry name" value="DNA_helicase_UvrD/REP"/>
</dbReference>
<feature type="binding site" evidence="9">
    <location>
        <begin position="301"/>
        <end position="308"/>
    </location>
    <ligand>
        <name>ATP</name>
        <dbReference type="ChEBI" id="CHEBI:30616"/>
    </ligand>
</feature>
<dbReference type="SUPFAM" id="SSF52540">
    <property type="entry name" value="P-loop containing nucleoside triphosphate hydrolases"/>
    <property type="match status" value="1"/>
</dbReference>
<dbReference type="EMBL" id="JROM01000058">
    <property type="protein sequence ID" value="KHE73454.1"/>
    <property type="molecule type" value="Genomic_DNA"/>
</dbReference>
<evidence type="ECO:0000256" key="1">
    <source>
        <dbReference type="ARBA" id="ARBA00022741"/>
    </source>
</evidence>
<dbReference type="GO" id="GO:0016887">
    <property type="term" value="F:ATP hydrolysis activity"/>
    <property type="evidence" value="ECO:0007669"/>
    <property type="project" value="RHEA"/>
</dbReference>
<evidence type="ECO:0000313" key="13">
    <source>
        <dbReference type="Proteomes" id="UP000030664"/>
    </source>
</evidence>
<keyword evidence="3 9" id="KW-0347">Helicase</keyword>
<feature type="compositionally biased region" description="Low complexity" evidence="10">
    <location>
        <begin position="144"/>
        <end position="158"/>
    </location>
</feature>
<dbReference type="GO" id="GO:0003677">
    <property type="term" value="F:DNA binding"/>
    <property type="evidence" value="ECO:0007669"/>
    <property type="project" value="InterPro"/>
</dbReference>
<feature type="domain" description="UvrD-like helicase ATP-binding" evidence="11">
    <location>
        <begin position="280"/>
        <end position="587"/>
    </location>
</feature>
<organism evidence="12 13">
    <name type="scientific">Kocuria marina</name>
    <dbReference type="NCBI Taxonomy" id="223184"/>
    <lineage>
        <taxon>Bacteria</taxon>
        <taxon>Bacillati</taxon>
        <taxon>Actinomycetota</taxon>
        <taxon>Actinomycetes</taxon>
        <taxon>Micrococcales</taxon>
        <taxon>Micrococcaceae</taxon>
        <taxon>Kocuria</taxon>
    </lineage>
</organism>
<keyword evidence="2 9" id="KW-0378">Hydrolase</keyword>
<dbReference type="InterPro" id="IPR027417">
    <property type="entry name" value="P-loop_NTPase"/>
</dbReference>
<dbReference type="RefSeq" id="WP_035965714.1">
    <property type="nucleotide sequence ID" value="NZ_JROM01000058.1"/>
</dbReference>
<evidence type="ECO:0000256" key="9">
    <source>
        <dbReference type="PROSITE-ProRule" id="PRU00560"/>
    </source>
</evidence>
<evidence type="ECO:0000256" key="2">
    <source>
        <dbReference type="ARBA" id="ARBA00022801"/>
    </source>
</evidence>
<dbReference type="PANTHER" id="PTHR11070:SF45">
    <property type="entry name" value="DNA 3'-5' HELICASE"/>
    <property type="match status" value="1"/>
</dbReference>
<dbReference type="eggNOG" id="COG0210">
    <property type="taxonomic scope" value="Bacteria"/>
</dbReference>
<evidence type="ECO:0000256" key="3">
    <source>
        <dbReference type="ARBA" id="ARBA00022806"/>
    </source>
</evidence>
<name>A0A0B0DDX3_9MICC</name>
<dbReference type="Gene3D" id="3.40.50.300">
    <property type="entry name" value="P-loop containing nucleotide triphosphate hydrolases"/>
    <property type="match status" value="2"/>
</dbReference>
<evidence type="ECO:0000313" key="12">
    <source>
        <dbReference type="EMBL" id="KHE73454.1"/>
    </source>
</evidence>
<dbReference type="InterPro" id="IPR014016">
    <property type="entry name" value="UvrD-like_ATP-bd"/>
</dbReference>
<dbReference type="AlphaFoldDB" id="A0A0B0DDX3"/>
<dbReference type="Pfam" id="PF13361">
    <property type="entry name" value="UvrD_C"/>
    <property type="match status" value="1"/>
</dbReference>
<dbReference type="EC" id="5.6.2.4" evidence="7"/>
<evidence type="ECO:0000256" key="5">
    <source>
        <dbReference type="ARBA" id="ARBA00023235"/>
    </source>
</evidence>
<reference evidence="12 13" key="1">
    <citation type="submission" date="2014-09" db="EMBL/GenBank/DDBJ databases">
        <title>High-quality draft genome sequence of Kocuria marina SO9-6, an actinobacterium isolated from a copper mine.</title>
        <authorList>
            <person name="Castro D.B."/>
            <person name="Pereira L.B."/>
            <person name="Silva M.V."/>
            <person name="Silva B.P."/>
            <person name="Zanardi B.R."/>
            <person name="Carlos C."/>
            <person name="Belgini D.R."/>
            <person name="Limache E.G."/>
            <person name="Lacerda G.V."/>
            <person name="Nery M.B."/>
            <person name="Gomes M.B."/>
            <person name="Souza S."/>
            <person name="Silva T.M."/>
            <person name="Rodrigues V.D."/>
            <person name="Paulino L.C."/>
            <person name="Vicentini R."/>
            <person name="Ferraz L.F."/>
            <person name="Ottoboni L.M."/>
        </authorList>
    </citation>
    <scope>NUCLEOTIDE SEQUENCE [LARGE SCALE GENOMIC DNA]</scope>
    <source>
        <strain evidence="12 13">SO9-6</strain>
    </source>
</reference>
<dbReference type="GO" id="GO:0005829">
    <property type="term" value="C:cytosol"/>
    <property type="evidence" value="ECO:0007669"/>
    <property type="project" value="TreeGrafter"/>
</dbReference>
<dbReference type="Pfam" id="PF00580">
    <property type="entry name" value="UvrD-helicase"/>
    <property type="match status" value="1"/>
</dbReference>
<dbReference type="GO" id="GO:0000725">
    <property type="term" value="P:recombinational repair"/>
    <property type="evidence" value="ECO:0007669"/>
    <property type="project" value="TreeGrafter"/>
</dbReference>
<dbReference type="PANTHER" id="PTHR11070">
    <property type="entry name" value="UVRD / RECB / PCRA DNA HELICASE FAMILY MEMBER"/>
    <property type="match status" value="1"/>
</dbReference>
<keyword evidence="4 9" id="KW-0067">ATP-binding</keyword>
<evidence type="ECO:0000256" key="6">
    <source>
        <dbReference type="ARBA" id="ARBA00034617"/>
    </source>
</evidence>